<accession>A0A0C3D9B4</accession>
<keyword evidence="1" id="KW-0560">Oxidoreductase</keyword>
<dbReference type="AlphaFoldDB" id="A0A0C3D9B4"/>
<dbReference type="InParanoid" id="A0A0C3D9B4"/>
<dbReference type="PANTHER" id="PTHR35870:SF6">
    <property type="entry name" value="MGS207 PROTEIN"/>
    <property type="match status" value="1"/>
</dbReference>
<dbReference type="STRING" id="913774.A0A0C3D9B4"/>
<protein>
    <submittedName>
        <fullName evidence="2">Uncharacterized protein</fullName>
    </submittedName>
</protein>
<dbReference type="PANTHER" id="PTHR35870">
    <property type="entry name" value="PROTEIN, PUTATIVE (AFU_ORTHOLOGUE AFUA_5G03330)-RELATED"/>
    <property type="match status" value="1"/>
</dbReference>
<dbReference type="GO" id="GO:0016491">
    <property type="term" value="F:oxidoreductase activity"/>
    <property type="evidence" value="ECO:0007669"/>
    <property type="project" value="UniProtKB-KW"/>
</dbReference>
<dbReference type="OrthoDB" id="10265971at2759"/>
<dbReference type="Proteomes" id="UP000054321">
    <property type="component" value="Unassembled WGS sequence"/>
</dbReference>
<evidence type="ECO:0000256" key="1">
    <source>
        <dbReference type="ARBA" id="ARBA00023002"/>
    </source>
</evidence>
<evidence type="ECO:0000313" key="2">
    <source>
        <dbReference type="EMBL" id="KIM98527.1"/>
    </source>
</evidence>
<name>A0A0C3D9B4_OIDMZ</name>
<reference evidence="3" key="2">
    <citation type="submission" date="2015-01" db="EMBL/GenBank/DDBJ databases">
        <title>Evolutionary Origins and Diversification of the Mycorrhizal Mutualists.</title>
        <authorList>
            <consortium name="DOE Joint Genome Institute"/>
            <consortium name="Mycorrhizal Genomics Consortium"/>
            <person name="Kohler A."/>
            <person name="Kuo A."/>
            <person name="Nagy L.G."/>
            <person name="Floudas D."/>
            <person name="Copeland A."/>
            <person name="Barry K.W."/>
            <person name="Cichocki N."/>
            <person name="Veneault-Fourrey C."/>
            <person name="LaButti K."/>
            <person name="Lindquist E.A."/>
            <person name="Lipzen A."/>
            <person name="Lundell T."/>
            <person name="Morin E."/>
            <person name="Murat C."/>
            <person name="Riley R."/>
            <person name="Ohm R."/>
            <person name="Sun H."/>
            <person name="Tunlid A."/>
            <person name="Henrissat B."/>
            <person name="Grigoriev I.V."/>
            <person name="Hibbett D.S."/>
            <person name="Martin F."/>
        </authorList>
    </citation>
    <scope>NUCLEOTIDE SEQUENCE [LARGE SCALE GENOMIC DNA]</scope>
    <source>
        <strain evidence="3">Zn</strain>
    </source>
</reference>
<gene>
    <name evidence="2" type="ORF">OIDMADRAFT_128709</name>
</gene>
<proteinExistence type="predicted"/>
<dbReference type="InterPro" id="IPR025337">
    <property type="entry name" value="Questin_oxidase-like"/>
</dbReference>
<dbReference type="HOGENOM" id="CLU_036627_0_0_1"/>
<dbReference type="EMBL" id="KN832880">
    <property type="protein sequence ID" value="KIM98527.1"/>
    <property type="molecule type" value="Genomic_DNA"/>
</dbReference>
<evidence type="ECO:0000313" key="3">
    <source>
        <dbReference type="Proteomes" id="UP000054321"/>
    </source>
</evidence>
<dbReference type="Pfam" id="PF14027">
    <property type="entry name" value="Questin_oxidase"/>
    <property type="match status" value="1"/>
</dbReference>
<sequence length="427" mass="48676">MSTVASIYIPKTVRLPPASGRDFLDPAPIFDVTKLSDERTQTLRRLLEEGHITVAPLRNPKLFLHSHLPLLLGSAYGLGATSEQLIKTYEHNITSLMRVDETFIRGESISKENWREHLSQKQYTVAFVDFFDKEVKDNGGDWKKVLEEYLYSGTSPLINGFSGGLGHPFIYLAYAYEYQSKEVATQALSLGCTERDLLHGLLDEPPPDNSTYKTDSLAEVLKRVREDKRFDGLVPVQGITSVGIVVERRLDVVLEHWNAWEVKDTVQQLEQCCDLGVLVAISSGDPDKSFDFYHAHIMTVSHALRDLFQFFPKERHISILKQYALFTILIYIVQFRCAFGIEEIESIQLNGKDWNWVTENALNHKWALDEHFFKVARAPKVFAETFGNKNGFYLKAAIKFITEFRGWEGFGLGVDGFLPNRDGYIPE</sequence>
<keyword evidence="3" id="KW-1185">Reference proteome</keyword>
<reference evidence="2 3" key="1">
    <citation type="submission" date="2014-04" db="EMBL/GenBank/DDBJ databases">
        <authorList>
            <consortium name="DOE Joint Genome Institute"/>
            <person name="Kuo A."/>
            <person name="Martino E."/>
            <person name="Perotto S."/>
            <person name="Kohler A."/>
            <person name="Nagy L.G."/>
            <person name="Floudas D."/>
            <person name="Copeland A."/>
            <person name="Barry K.W."/>
            <person name="Cichocki N."/>
            <person name="Veneault-Fourrey C."/>
            <person name="LaButti K."/>
            <person name="Lindquist E.A."/>
            <person name="Lipzen A."/>
            <person name="Lundell T."/>
            <person name="Morin E."/>
            <person name="Murat C."/>
            <person name="Sun H."/>
            <person name="Tunlid A."/>
            <person name="Henrissat B."/>
            <person name="Grigoriev I.V."/>
            <person name="Hibbett D.S."/>
            <person name="Martin F."/>
            <person name="Nordberg H.P."/>
            <person name="Cantor M.N."/>
            <person name="Hua S.X."/>
        </authorList>
    </citation>
    <scope>NUCLEOTIDE SEQUENCE [LARGE SCALE GENOMIC DNA]</scope>
    <source>
        <strain evidence="2 3">Zn</strain>
    </source>
</reference>
<organism evidence="2 3">
    <name type="scientific">Oidiodendron maius (strain Zn)</name>
    <dbReference type="NCBI Taxonomy" id="913774"/>
    <lineage>
        <taxon>Eukaryota</taxon>
        <taxon>Fungi</taxon>
        <taxon>Dikarya</taxon>
        <taxon>Ascomycota</taxon>
        <taxon>Pezizomycotina</taxon>
        <taxon>Leotiomycetes</taxon>
        <taxon>Leotiomycetes incertae sedis</taxon>
        <taxon>Myxotrichaceae</taxon>
        <taxon>Oidiodendron</taxon>
    </lineage>
</organism>